<protein>
    <submittedName>
        <fullName evidence="3">Uncharacterized protein</fullName>
    </submittedName>
</protein>
<reference evidence="3 4" key="1">
    <citation type="submission" date="2023-04" db="EMBL/GenBank/DDBJ databases">
        <title>Spirochaete genome identified in red abalone sample constitutes a novel genus.</title>
        <authorList>
            <person name="Sharma S.P."/>
            <person name="Purcell C.M."/>
            <person name="Hyde J.R."/>
            <person name="Severin A.J."/>
        </authorList>
    </citation>
    <scope>NUCLEOTIDE SEQUENCE [LARGE SCALE GENOMIC DNA]</scope>
    <source>
        <strain evidence="3 4">SP-2023</strain>
    </source>
</reference>
<dbReference type="RefSeq" id="WP_326927017.1">
    <property type="nucleotide sequence ID" value="NZ_CP123443.1"/>
</dbReference>
<keyword evidence="4" id="KW-1185">Reference proteome</keyword>
<evidence type="ECO:0000256" key="1">
    <source>
        <dbReference type="SAM" id="MobiDB-lite"/>
    </source>
</evidence>
<organism evidence="3 4">
    <name type="scientific">Candidatus Haliotispira prima</name>
    <dbReference type="NCBI Taxonomy" id="3034016"/>
    <lineage>
        <taxon>Bacteria</taxon>
        <taxon>Pseudomonadati</taxon>
        <taxon>Spirochaetota</taxon>
        <taxon>Spirochaetia</taxon>
        <taxon>Spirochaetales</taxon>
        <taxon>Spirochaetaceae</taxon>
        <taxon>Candidatus Haliotispira</taxon>
    </lineage>
</organism>
<sequence length="242" mass="27651">MEKSRQEDWDLVYKLIRKLIRELIGNLGRERRAILGRKHRPDFDASPVVGTPLSAGMPAAEEPVREACEETFEEPFAEPWQKHWQRKQESQRSLRRNYVQLILFTLLFGILTIGLRLGLRSGSISILRLRRFSENVLQYWSSGPGQTDQGSEESQGPQGRRTEKESRNGFEAALADKQPSAGQLEALIGRELRPEQLCCWGPGREQAGSNEELELLYFAEAGVYLLRGRSDRRVAYAGRQRP</sequence>
<evidence type="ECO:0000256" key="2">
    <source>
        <dbReference type="SAM" id="Phobius"/>
    </source>
</evidence>
<feature type="compositionally biased region" description="Polar residues" evidence="1">
    <location>
        <begin position="141"/>
        <end position="157"/>
    </location>
</feature>
<keyword evidence="2" id="KW-0472">Membrane</keyword>
<proteinExistence type="predicted"/>
<gene>
    <name evidence="3" type="ORF">P0082_10130</name>
</gene>
<evidence type="ECO:0000313" key="3">
    <source>
        <dbReference type="EMBL" id="WGK68831.1"/>
    </source>
</evidence>
<dbReference type="EMBL" id="CP123443">
    <property type="protein sequence ID" value="WGK68831.1"/>
    <property type="molecule type" value="Genomic_DNA"/>
</dbReference>
<name>A0ABY8MG45_9SPIO</name>
<feature type="transmembrane region" description="Helical" evidence="2">
    <location>
        <begin position="98"/>
        <end position="119"/>
    </location>
</feature>
<dbReference type="Proteomes" id="UP001228690">
    <property type="component" value="Chromosome"/>
</dbReference>
<keyword evidence="2" id="KW-0812">Transmembrane</keyword>
<keyword evidence="2" id="KW-1133">Transmembrane helix</keyword>
<feature type="region of interest" description="Disordered" evidence="1">
    <location>
        <begin position="141"/>
        <end position="169"/>
    </location>
</feature>
<accession>A0ABY8MG45</accession>
<evidence type="ECO:0000313" key="4">
    <source>
        <dbReference type="Proteomes" id="UP001228690"/>
    </source>
</evidence>